<dbReference type="GO" id="GO:0005886">
    <property type="term" value="C:plasma membrane"/>
    <property type="evidence" value="ECO:0007669"/>
    <property type="project" value="UniProtKB-SubCell"/>
</dbReference>
<feature type="transmembrane region" description="Helical" evidence="9">
    <location>
        <begin position="67"/>
        <end position="89"/>
    </location>
</feature>
<dbReference type="AlphaFoldDB" id="A0A0M9GNG8"/>
<dbReference type="GO" id="GO:0016410">
    <property type="term" value="F:N-acyltransferase activity"/>
    <property type="evidence" value="ECO:0007669"/>
    <property type="project" value="UniProtKB-UniRule"/>
</dbReference>
<keyword evidence="12" id="KW-1185">Reference proteome</keyword>
<dbReference type="OrthoDB" id="9804277at2"/>
<feature type="transmembrane region" description="Helical" evidence="9">
    <location>
        <begin position="35"/>
        <end position="55"/>
    </location>
</feature>
<reference evidence="11 12" key="1">
    <citation type="submission" date="2015-01" db="EMBL/GenBank/DDBJ databases">
        <title>Ahrensia donghaiensis sp. nov., a novel dimethylsulphoniopropionate-cleavage bacterium isolated from seawater and emended descriptions of the genus Ahrensia and Ahrensia kielensis.</title>
        <authorList>
            <person name="Liu J."/>
        </authorList>
    </citation>
    <scope>NUCLEOTIDE SEQUENCE [LARGE SCALE GENOMIC DNA]</scope>
    <source>
        <strain evidence="11 12">LZD062</strain>
    </source>
</reference>
<feature type="transmembrane region" description="Helical" evidence="9">
    <location>
        <begin position="136"/>
        <end position="157"/>
    </location>
</feature>
<evidence type="ECO:0000256" key="5">
    <source>
        <dbReference type="ARBA" id="ARBA00022692"/>
    </source>
</evidence>
<feature type="transmembrane region" description="Helical" evidence="9">
    <location>
        <begin position="177"/>
        <end position="200"/>
    </location>
</feature>
<comment type="pathway">
    <text evidence="9">Protein modification; lipoprotein biosynthesis (N-acyl transfer).</text>
</comment>
<dbReference type="PANTHER" id="PTHR38686">
    <property type="entry name" value="APOLIPOPROTEIN N-ACYLTRANSFERASE"/>
    <property type="match status" value="1"/>
</dbReference>
<dbReference type="InterPro" id="IPR036526">
    <property type="entry name" value="C-N_Hydrolase_sf"/>
</dbReference>
<keyword evidence="6 9" id="KW-1133">Transmembrane helix</keyword>
<dbReference type="STRING" id="1514904.SU32_06055"/>
<feature type="domain" description="CN hydrolase" evidence="10">
    <location>
        <begin position="243"/>
        <end position="495"/>
    </location>
</feature>
<evidence type="ECO:0000256" key="9">
    <source>
        <dbReference type="HAMAP-Rule" id="MF_01148"/>
    </source>
</evidence>
<evidence type="ECO:0000259" key="10">
    <source>
        <dbReference type="PROSITE" id="PS50263"/>
    </source>
</evidence>
<dbReference type="HAMAP" id="MF_01148">
    <property type="entry name" value="Lnt"/>
    <property type="match status" value="1"/>
</dbReference>
<evidence type="ECO:0000256" key="1">
    <source>
        <dbReference type="ARBA" id="ARBA00004651"/>
    </source>
</evidence>
<dbReference type="InterPro" id="IPR004563">
    <property type="entry name" value="Apolipo_AcylTrfase"/>
</dbReference>
<organism evidence="11 12">
    <name type="scientific">Ahrensia marina</name>
    <dbReference type="NCBI Taxonomy" id="1514904"/>
    <lineage>
        <taxon>Bacteria</taxon>
        <taxon>Pseudomonadati</taxon>
        <taxon>Pseudomonadota</taxon>
        <taxon>Alphaproteobacteria</taxon>
        <taxon>Hyphomicrobiales</taxon>
        <taxon>Ahrensiaceae</taxon>
        <taxon>Ahrensia</taxon>
    </lineage>
</organism>
<evidence type="ECO:0000256" key="6">
    <source>
        <dbReference type="ARBA" id="ARBA00022989"/>
    </source>
</evidence>
<comment type="catalytic activity">
    <reaction evidence="9">
        <text>N-terminal S-1,2-diacyl-sn-glyceryl-L-cysteinyl-[lipoprotein] + a glycerophospholipid = N-acyl-S-1,2-diacyl-sn-glyceryl-L-cysteinyl-[lipoprotein] + a 2-acyl-sn-glycero-3-phospholipid + H(+)</text>
        <dbReference type="Rhea" id="RHEA:48228"/>
        <dbReference type="Rhea" id="RHEA-COMP:14681"/>
        <dbReference type="Rhea" id="RHEA-COMP:14684"/>
        <dbReference type="ChEBI" id="CHEBI:15378"/>
        <dbReference type="ChEBI" id="CHEBI:136912"/>
        <dbReference type="ChEBI" id="CHEBI:140656"/>
        <dbReference type="ChEBI" id="CHEBI:140657"/>
        <dbReference type="ChEBI" id="CHEBI:140660"/>
        <dbReference type="EC" id="2.3.1.269"/>
    </reaction>
</comment>
<dbReference type="CDD" id="cd07571">
    <property type="entry name" value="ALP_N-acyl_transferase"/>
    <property type="match status" value="1"/>
</dbReference>
<dbReference type="Pfam" id="PF20154">
    <property type="entry name" value="LNT_N"/>
    <property type="match status" value="1"/>
</dbReference>
<sequence length="528" mass="57512">MQRLSQKILLLSGWKRALASISAGALTALALAPFHFFFIGFLTFPVLIWLLDGAVGRIDGGRLTRHLPAFWTGWFFGFGYFVAGLWWVANALLVEAPEFAWAIPLAVLGLPALLAVFYGIATVLARALWSSGIARIFVLAAAFGVAEWLRTFVFTGFPWNALSNTIQPSPLMMQSSAFIGADAMNVLAVICFALPAAFFVKGRQKAWALLCFLIFFGGHLGAGVWRLNFSAEPEAEGSIIRIVQPDVDQSKKLEPGDGQEVFADLLALSAEPVANASLARPRYIIWPETSVPFILTREPQAVAAIADTLKIGQSLIAGVVREEIEEESGAETRRYYNSMLLINDEGIITSAADKTHLVPFGEYLPFSEQLKQWGFKAVAAADRGYVAGAQRRSLPLSAGLTAIPLICYEVIFGGEVKRLEQTDGLMINVTNDAWYGNTPGPYQHFHQSQLRSVETGLPMVRAANNGVSGLIDAKGRVIEKLGYGQKGAVDAELPGKIATPLGKKFQQQIFWLFIVVFTTIGLVARAKD</sequence>
<feature type="transmembrane region" description="Helical" evidence="9">
    <location>
        <begin position="509"/>
        <end position="526"/>
    </location>
</feature>
<evidence type="ECO:0000256" key="8">
    <source>
        <dbReference type="ARBA" id="ARBA00023315"/>
    </source>
</evidence>
<dbReference type="UniPathway" id="UPA00666"/>
<keyword evidence="5 9" id="KW-0812">Transmembrane</keyword>
<comment type="caution">
    <text evidence="11">The sequence shown here is derived from an EMBL/GenBank/DDBJ whole genome shotgun (WGS) entry which is preliminary data.</text>
</comment>
<dbReference type="Pfam" id="PF00795">
    <property type="entry name" value="CN_hydrolase"/>
    <property type="match status" value="1"/>
</dbReference>
<evidence type="ECO:0000256" key="7">
    <source>
        <dbReference type="ARBA" id="ARBA00023136"/>
    </source>
</evidence>
<comment type="subcellular location">
    <subcellularLocation>
        <location evidence="1 9">Cell membrane</location>
        <topology evidence="1 9">Multi-pass membrane protein</topology>
    </subcellularLocation>
</comment>
<dbReference type="Proteomes" id="UP000038011">
    <property type="component" value="Unassembled WGS sequence"/>
</dbReference>
<dbReference type="PATRIC" id="fig|1514904.3.peg.3235"/>
<protein>
    <recommendedName>
        <fullName evidence="9">Apolipoprotein N-acyltransferase</fullName>
        <shortName evidence="9">ALP N-acyltransferase</shortName>
        <ecNumber evidence="9">2.3.1.269</ecNumber>
    </recommendedName>
</protein>
<dbReference type="InterPro" id="IPR003010">
    <property type="entry name" value="C-N_Hydrolase"/>
</dbReference>
<dbReference type="PROSITE" id="PS50263">
    <property type="entry name" value="CN_HYDROLASE"/>
    <property type="match status" value="1"/>
</dbReference>
<keyword evidence="8 9" id="KW-0012">Acyltransferase</keyword>
<feature type="transmembrane region" description="Helical" evidence="9">
    <location>
        <begin position="207"/>
        <end position="225"/>
    </location>
</feature>
<gene>
    <name evidence="9" type="primary">lnt</name>
    <name evidence="11" type="ORF">SU32_06055</name>
</gene>
<evidence type="ECO:0000256" key="3">
    <source>
        <dbReference type="ARBA" id="ARBA00022475"/>
    </source>
</evidence>
<dbReference type="InterPro" id="IPR045378">
    <property type="entry name" value="LNT_N"/>
</dbReference>
<evidence type="ECO:0000313" key="11">
    <source>
        <dbReference type="EMBL" id="KPB01923.1"/>
    </source>
</evidence>
<comment type="function">
    <text evidence="9">Catalyzes the phospholipid dependent N-acylation of the N-terminal cysteine of apolipoprotein, the last step in lipoprotein maturation.</text>
</comment>
<dbReference type="RefSeq" id="WP_053998451.1">
    <property type="nucleotide sequence ID" value="NZ_JXMU01000007.1"/>
</dbReference>
<keyword evidence="7 9" id="KW-0472">Membrane</keyword>
<keyword evidence="3 9" id="KW-1003">Cell membrane</keyword>
<comment type="similarity">
    <text evidence="2 9">Belongs to the CN hydrolase family. Apolipoprotein N-acyltransferase subfamily.</text>
</comment>
<dbReference type="Gene3D" id="3.60.110.10">
    <property type="entry name" value="Carbon-nitrogen hydrolase"/>
    <property type="match status" value="1"/>
</dbReference>
<proteinExistence type="inferred from homology"/>
<evidence type="ECO:0000256" key="2">
    <source>
        <dbReference type="ARBA" id="ARBA00010065"/>
    </source>
</evidence>
<name>A0A0M9GNG8_9HYPH</name>
<dbReference type="PANTHER" id="PTHR38686:SF1">
    <property type="entry name" value="APOLIPOPROTEIN N-ACYLTRANSFERASE"/>
    <property type="match status" value="1"/>
</dbReference>
<feature type="transmembrane region" description="Helical" evidence="9">
    <location>
        <begin position="101"/>
        <end position="124"/>
    </location>
</feature>
<keyword evidence="4 9" id="KW-0808">Transferase</keyword>
<dbReference type="SUPFAM" id="SSF56317">
    <property type="entry name" value="Carbon-nitrogen hydrolase"/>
    <property type="match status" value="1"/>
</dbReference>
<dbReference type="NCBIfam" id="TIGR00546">
    <property type="entry name" value="lnt"/>
    <property type="match status" value="1"/>
</dbReference>
<dbReference type="EMBL" id="JXMU01000007">
    <property type="protein sequence ID" value="KPB01923.1"/>
    <property type="molecule type" value="Genomic_DNA"/>
</dbReference>
<evidence type="ECO:0000313" key="12">
    <source>
        <dbReference type="Proteomes" id="UP000038011"/>
    </source>
</evidence>
<evidence type="ECO:0000256" key="4">
    <source>
        <dbReference type="ARBA" id="ARBA00022679"/>
    </source>
</evidence>
<accession>A0A0M9GNG8</accession>
<dbReference type="GO" id="GO:0042158">
    <property type="term" value="P:lipoprotein biosynthetic process"/>
    <property type="evidence" value="ECO:0007669"/>
    <property type="project" value="UniProtKB-UniRule"/>
</dbReference>
<dbReference type="EC" id="2.3.1.269" evidence="9"/>